<reference evidence="2" key="1">
    <citation type="submission" date="2020-11" db="EMBL/GenBank/DDBJ databases">
        <title>Sequencing the genomes of 1000 actinobacteria strains.</title>
        <authorList>
            <person name="Klenk H.-P."/>
        </authorList>
    </citation>
    <scope>NUCLEOTIDE SEQUENCE</scope>
    <source>
        <strain evidence="2">DSM 45356</strain>
    </source>
</reference>
<gene>
    <name evidence="2" type="ORF">IW245_000149</name>
</gene>
<accession>A0A8J7G6R5</accession>
<sequence length="425" mass="45615">MTAFDWGGFEDAVTERIIGAARDLLTEAAGQTPYALALSEFYAETAGVIYLPLLALATEESVSDHDSRFSPPDWVHVADEWAATAPVSDWARRLIEAVDGLPRARWQESHGRYEQAMLDAIARVKKALVDDGLLASSVVCYLADEEGRLLRRSVTDAELAEHFPYYAEAEAAEAELLQLPAAARATRLAAAVGLIPGPAQEPGPLSSERATQLLLRLGADAVPAVIDGLAHAGTRWKAAKLLADLHLPTPDVLTALRAHLRCDDDEANRNWVAIALARLGTGHMLLDRTDLPANTVASGIAGPYRSFRDHAIAHLPLDYGLLSAALDRADLAPLLTEELAPGRGECTLDAVDLPGAVAGLDSPHALIRRHAASVLSWATGPMGDLDLDYRVRASALDRIRAMAADDPDESVRTASQRAAQPRLAW</sequence>
<keyword evidence="3" id="KW-1185">Reference proteome</keyword>
<comment type="caution">
    <text evidence="2">The sequence shown here is derived from an EMBL/GenBank/DDBJ whole genome shotgun (WGS) entry which is preliminary data.</text>
</comment>
<evidence type="ECO:0000313" key="2">
    <source>
        <dbReference type="EMBL" id="MBG6133955.1"/>
    </source>
</evidence>
<dbReference type="AlphaFoldDB" id="A0A8J7G6R5"/>
<evidence type="ECO:0008006" key="4">
    <source>
        <dbReference type="Google" id="ProtNLM"/>
    </source>
</evidence>
<dbReference type="RefSeq" id="WP_197001250.1">
    <property type="nucleotide sequence ID" value="NZ_BONS01000041.1"/>
</dbReference>
<dbReference type="EMBL" id="JADOUF010000001">
    <property type="protein sequence ID" value="MBG6133955.1"/>
    <property type="molecule type" value="Genomic_DNA"/>
</dbReference>
<evidence type="ECO:0000313" key="3">
    <source>
        <dbReference type="Proteomes" id="UP000622552"/>
    </source>
</evidence>
<protein>
    <recommendedName>
        <fullName evidence="4">HEAT repeat domain-containing protein</fullName>
    </recommendedName>
</protein>
<dbReference type="Proteomes" id="UP000622552">
    <property type="component" value="Unassembled WGS sequence"/>
</dbReference>
<organism evidence="2 3">
    <name type="scientific">Longispora fulva</name>
    <dbReference type="NCBI Taxonomy" id="619741"/>
    <lineage>
        <taxon>Bacteria</taxon>
        <taxon>Bacillati</taxon>
        <taxon>Actinomycetota</taxon>
        <taxon>Actinomycetes</taxon>
        <taxon>Micromonosporales</taxon>
        <taxon>Micromonosporaceae</taxon>
        <taxon>Longispora</taxon>
    </lineage>
</organism>
<feature type="region of interest" description="Disordered" evidence="1">
    <location>
        <begin position="405"/>
        <end position="425"/>
    </location>
</feature>
<proteinExistence type="predicted"/>
<name>A0A8J7G6R5_9ACTN</name>
<evidence type="ECO:0000256" key="1">
    <source>
        <dbReference type="SAM" id="MobiDB-lite"/>
    </source>
</evidence>